<dbReference type="EMBL" id="LAQL01000012">
    <property type="protein sequence ID" value="KLN59645.1"/>
    <property type="molecule type" value="Genomic_DNA"/>
</dbReference>
<dbReference type="Proteomes" id="UP000035444">
    <property type="component" value="Unassembled WGS sequence"/>
</dbReference>
<proteinExistence type="predicted"/>
<reference evidence="1 2" key="1">
    <citation type="submission" date="2015-03" db="EMBL/GenBank/DDBJ databases">
        <title>Genome Sequence of Kiloniella spongiae MEBiC09566, isolated from a marine sponge.</title>
        <authorList>
            <person name="Shao Z."/>
            <person name="Wang L."/>
            <person name="Li X."/>
        </authorList>
    </citation>
    <scope>NUCLEOTIDE SEQUENCE [LARGE SCALE GENOMIC DNA]</scope>
    <source>
        <strain evidence="1 2">MEBiC09566</strain>
    </source>
</reference>
<dbReference type="PATRIC" id="fig|1489064.4.peg.283"/>
<evidence type="ECO:0000313" key="1">
    <source>
        <dbReference type="EMBL" id="KLN59645.1"/>
    </source>
</evidence>
<dbReference type="AlphaFoldDB" id="A0A0H2MSL5"/>
<accession>A0A0H2MSL5</accession>
<dbReference type="RefSeq" id="WP_047765325.1">
    <property type="nucleotide sequence ID" value="NZ_LAQL01000012.1"/>
</dbReference>
<keyword evidence="2" id="KW-1185">Reference proteome</keyword>
<gene>
    <name evidence="1" type="ORF">WH96_16500</name>
</gene>
<dbReference type="OrthoDB" id="9855487at2"/>
<protein>
    <submittedName>
        <fullName evidence="1">Uncharacterized protein</fullName>
    </submittedName>
</protein>
<organism evidence="1 2">
    <name type="scientific">Kiloniella spongiae</name>
    <dbReference type="NCBI Taxonomy" id="1489064"/>
    <lineage>
        <taxon>Bacteria</taxon>
        <taxon>Pseudomonadati</taxon>
        <taxon>Pseudomonadota</taxon>
        <taxon>Alphaproteobacteria</taxon>
        <taxon>Rhodospirillales</taxon>
        <taxon>Kiloniellaceae</taxon>
        <taxon>Kiloniella</taxon>
    </lineage>
</organism>
<comment type="caution">
    <text evidence="1">The sequence shown here is derived from an EMBL/GenBank/DDBJ whole genome shotgun (WGS) entry which is preliminary data.</text>
</comment>
<name>A0A0H2MSL5_9PROT</name>
<evidence type="ECO:0000313" key="2">
    <source>
        <dbReference type="Proteomes" id="UP000035444"/>
    </source>
</evidence>
<sequence>MGFYVSTLRNIPSGKFNHYIYVVDCSGDSIHTSWINENFNRVSQGLGNRAGIIHGPSDLSLEVLNFLNNQLEDDFFEIEHLLHSATCLIITDNVLAQSQNDVFIIPLTSDRSEDDQIHEYMNHIIDTIIEAISSGKFRKYLNTNAAVKFKIRGKGKILINSINSILELKPNIAGIGININVLIEKIFKL</sequence>